<gene>
    <name evidence="2" type="ORF">SAMN02745157_1535</name>
</gene>
<evidence type="ECO:0000259" key="1">
    <source>
        <dbReference type="Pfam" id="PF22262"/>
    </source>
</evidence>
<dbReference type="Pfam" id="PF22262">
    <property type="entry name" value="DUF6950"/>
    <property type="match status" value="1"/>
</dbReference>
<feature type="domain" description="DUF6950" evidence="1">
    <location>
        <begin position="2"/>
        <end position="128"/>
    </location>
</feature>
<sequence>MLVTFLADLARRPFRWGECDCSLIIADWWRVNHGVDPAAHLRGTYADEPACEALLAREGGRRALVTRLATSVGALPTDTPSPGDFGVVSGGVVTEMPAIMTPDGKWAVKSRRGLIVFAPAEINASWRI</sequence>
<dbReference type="OrthoDB" id="6586924at2"/>
<keyword evidence="3" id="KW-1185">Reference proteome</keyword>
<name>A0A1M4YJC4_9HYPH</name>
<organism evidence="2 3">
    <name type="scientific">Kaistia soli DSM 19436</name>
    <dbReference type="NCBI Taxonomy" id="1122133"/>
    <lineage>
        <taxon>Bacteria</taxon>
        <taxon>Pseudomonadati</taxon>
        <taxon>Pseudomonadota</taxon>
        <taxon>Alphaproteobacteria</taxon>
        <taxon>Hyphomicrobiales</taxon>
        <taxon>Kaistiaceae</taxon>
        <taxon>Kaistia</taxon>
    </lineage>
</organism>
<evidence type="ECO:0000313" key="3">
    <source>
        <dbReference type="Proteomes" id="UP000184485"/>
    </source>
</evidence>
<dbReference type="RefSeq" id="WP_073052077.1">
    <property type="nucleotide sequence ID" value="NZ_FQUP01000001.1"/>
</dbReference>
<reference evidence="2 3" key="1">
    <citation type="submission" date="2016-11" db="EMBL/GenBank/DDBJ databases">
        <authorList>
            <person name="Jaros S."/>
            <person name="Januszkiewicz K."/>
            <person name="Wedrychowicz H."/>
        </authorList>
    </citation>
    <scope>NUCLEOTIDE SEQUENCE [LARGE SCALE GENOMIC DNA]</scope>
    <source>
        <strain evidence="2 3">DSM 19436</strain>
    </source>
</reference>
<dbReference type="STRING" id="1122133.SAMN02745157_1535"/>
<dbReference type="InterPro" id="IPR053802">
    <property type="entry name" value="DUF6950"/>
</dbReference>
<evidence type="ECO:0000313" key="2">
    <source>
        <dbReference type="EMBL" id="SHF05748.1"/>
    </source>
</evidence>
<proteinExistence type="predicted"/>
<dbReference type="Proteomes" id="UP000184485">
    <property type="component" value="Unassembled WGS sequence"/>
</dbReference>
<dbReference type="AlphaFoldDB" id="A0A1M4YJC4"/>
<protein>
    <recommendedName>
        <fullName evidence="1">DUF6950 domain-containing protein</fullName>
    </recommendedName>
</protein>
<dbReference type="EMBL" id="FQUP01000001">
    <property type="protein sequence ID" value="SHF05748.1"/>
    <property type="molecule type" value="Genomic_DNA"/>
</dbReference>
<accession>A0A1M4YJC4</accession>